<accession>A0ABX8BJK2</accession>
<dbReference type="RefSeq" id="WP_220562455.1">
    <property type="nucleotide sequence ID" value="NZ_CP074133.1"/>
</dbReference>
<keyword evidence="2 6" id="KW-0812">Transmembrane</keyword>
<protein>
    <submittedName>
        <fullName evidence="7">CD225/dispanin family protein</fullName>
    </submittedName>
</protein>
<evidence type="ECO:0000256" key="3">
    <source>
        <dbReference type="ARBA" id="ARBA00022989"/>
    </source>
</evidence>
<dbReference type="PANTHER" id="PTHR14948">
    <property type="entry name" value="NG5"/>
    <property type="match status" value="1"/>
</dbReference>
<reference evidence="7 8" key="1">
    <citation type="submission" date="2021-05" db="EMBL/GenBank/DDBJ databases">
        <title>Direct Submission.</title>
        <authorList>
            <person name="Li K."/>
            <person name="Gao J."/>
        </authorList>
    </citation>
    <scope>NUCLEOTIDE SEQUENCE [LARGE SCALE GENOMIC DNA]</scope>
    <source>
        <strain evidence="7 8">Mg02</strain>
    </source>
</reference>
<evidence type="ECO:0000313" key="7">
    <source>
        <dbReference type="EMBL" id="QUX21232.1"/>
    </source>
</evidence>
<comment type="subcellular location">
    <subcellularLocation>
        <location evidence="1">Membrane</location>
    </subcellularLocation>
</comment>
<feature type="transmembrane region" description="Helical" evidence="6">
    <location>
        <begin position="44"/>
        <end position="65"/>
    </location>
</feature>
<evidence type="ECO:0000256" key="4">
    <source>
        <dbReference type="ARBA" id="ARBA00023136"/>
    </source>
</evidence>
<name>A0ABX8BJK2_9ACTN</name>
<dbReference type="Pfam" id="PF04505">
    <property type="entry name" value="CD225"/>
    <property type="match status" value="1"/>
</dbReference>
<dbReference type="InterPro" id="IPR051423">
    <property type="entry name" value="CD225/Dispanin"/>
</dbReference>
<evidence type="ECO:0000256" key="5">
    <source>
        <dbReference type="SAM" id="MobiDB-lite"/>
    </source>
</evidence>
<evidence type="ECO:0000256" key="2">
    <source>
        <dbReference type="ARBA" id="ARBA00022692"/>
    </source>
</evidence>
<feature type="compositionally biased region" description="Gly residues" evidence="5">
    <location>
        <begin position="8"/>
        <end position="17"/>
    </location>
</feature>
<dbReference type="EMBL" id="CP074133">
    <property type="protein sequence ID" value="QUX21232.1"/>
    <property type="molecule type" value="Genomic_DNA"/>
</dbReference>
<keyword evidence="4 6" id="KW-0472">Membrane</keyword>
<evidence type="ECO:0000256" key="6">
    <source>
        <dbReference type="SAM" id="Phobius"/>
    </source>
</evidence>
<evidence type="ECO:0000313" key="8">
    <source>
        <dbReference type="Proteomes" id="UP000676079"/>
    </source>
</evidence>
<keyword evidence="3 6" id="KW-1133">Transmembrane helix</keyword>
<proteinExistence type="predicted"/>
<evidence type="ECO:0000256" key="1">
    <source>
        <dbReference type="ARBA" id="ARBA00004370"/>
    </source>
</evidence>
<dbReference type="PANTHER" id="PTHR14948:SF25">
    <property type="entry name" value="DUF4190 DOMAIN-CONTAINING PROTEIN"/>
    <property type="match status" value="1"/>
</dbReference>
<sequence length="126" mass="13013">MSYQPPTGGYGPPTGGYGPPPGGFGGQPQQPPGDRPKTYLVHNILGILSCIPVLGIIGLVFSLQVNSKWDSGDFAGAQDAAKTAKTLGIISLVLFILGAVIAVIYIVLMFIGIVLVGSASTTTTYY</sequence>
<feature type="transmembrane region" description="Helical" evidence="6">
    <location>
        <begin position="86"/>
        <end position="116"/>
    </location>
</feature>
<gene>
    <name evidence="7" type="ORF">KGD84_22730</name>
</gene>
<dbReference type="InterPro" id="IPR007593">
    <property type="entry name" value="CD225/Dispanin_fam"/>
</dbReference>
<keyword evidence="8" id="KW-1185">Reference proteome</keyword>
<dbReference type="Proteomes" id="UP000676079">
    <property type="component" value="Chromosome"/>
</dbReference>
<organism evidence="7 8">
    <name type="scientific">Nocardiopsis changdeensis</name>
    <dbReference type="NCBI Taxonomy" id="2831969"/>
    <lineage>
        <taxon>Bacteria</taxon>
        <taxon>Bacillati</taxon>
        <taxon>Actinomycetota</taxon>
        <taxon>Actinomycetes</taxon>
        <taxon>Streptosporangiales</taxon>
        <taxon>Nocardiopsidaceae</taxon>
        <taxon>Nocardiopsis</taxon>
    </lineage>
</organism>
<feature type="region of interest" description="Disordered" evidence="5">
    <location>
        <begin position="1"/>
        <end position="36"/>
    </location>
</feature>